<evidence type="ECO:0000259" key="2">
    <source>
        <dbReference type="SMART" id="SM00867"/>
    </source>
</evidence>
<dbReference type="Pfam" id="PF04264">
    <property type="entry name" value="YceI"/>
    <property type="match status" value="1"/>
</dbReference>
<evidence type="ECO:0000313" key="4">
    <source>
        <dbReference type="Proteomes" id="UP000199420"/>
    </source>
</evidence>
<feature type="signal peptide" evidence="1">
    <location>
        <begin position="1"/>
        <end position="24"/>
    </location>
</feature>
<keyword evidence="4" id="KW-1185">Reference proteome</keyword>
<sequence length="207" mass="22991">MSALPSAARLLACAALLWPLVSHADGHRYSYDTVHSQIVFSVDHDGYSRPFGRLHIARGWLRFDPDDWSHATTELDIDLASLDMGDADWNRAVLKPAFLDAAKSRYAHFASTSVDRRDDRHGVLHGKLTLRGITRTVDIPFTFNRNARTIFGLHTIAGFSATAMLDRTDFGMTSNLGSIGRHISIWLEIEAIRDDHADAPESAHAAQ</sequence>
<dbReference type="OrthoDB" id="9811006at2"/>
<accession>A0A1H6R7C0</accession>
<keyword evidence="1" id="KW-0732">Signal</keyword>
<dbReference type="PANTHER" id="PTHR34406:SF1">
    <property type="entry name" value="PROTEIN YCEI"/>
    <property type="match status" value="1"/>
</dbReference>
<dbReference type="SMART" id="SM00867">
    <property type="entry name" value="YceI"/>
    <property type="match status" value="1"/>
</dbReference>
<feature type="domain" description="Lipid/polyisoprenoid-binding YceI-like" evidence="2">
    <location>
        <begin position="28"/>
        <end position="192"/>
    </location>
</feature>
<name>A0A1H6R7C0_9GAMM</name>
<feature type="chain" id="PRO_5011668458" evidence="1">
    <location>
        <begin position="25"/>
        <end position="207"/>
    </location>
</feature>
<dbReference type="InterPro" id="IPR007372">
    <property type="entry name" value="Lipid/polyisoprenoid-bd_YceI"/>
</dbReference>
<proteinExistence type="predicted"/>
<dbReference type="SUPFAM" id="SSF101874">
    <property type="entry name" value="YceI-like"/>
    <property type="match status" value="1"/>
</dbReference>
<gene>
    <name evidence="3" type="ORF">SAMN04487997_1051</name>
</gene>
<dbReference type="Proteomes" id="UP000199420">
    <property type="component" value="Unassembled WGS sequence"/>
</dbReference>
<dbReference type="STRING" id="529704.SAMN02927913_0966"/>
<dbReference type="RefSeq" id="WP_091334184.1">
    <property type="nucleotide sequence ID" value="NZ_FNYC01000001.1"/>
</dbReference>
<evidence type="ECO:0000256" key="1">
    <source>
        <dbReference type="SAM" id="SignalP"/>
    </source>
</evidence>
<dbReference type="AlphaFoldDB" id="A0A1H6R7C0"/>
<dbReference type="PANTHER" id="PTHR34406">
    <property type="entry name" value="PROTEIN YCEI"/>
    <property type="match status" value="1"/>
</dbReference>
<dbReference type="Gene3D" id="2.40.128.110">
    <property type="entry name" value="Lipid/polyisoprenoid-binding, YceI-like"/>
    <property type="match status" value="1"/>
</dbReference>
<dbReference type="InterPro" id="IPR036761">
    <property type="entry name" value="TTHA0802/YceI-like_sf"/>
</dbReference>
<evidence type="ECO:0000313" key="3">
    <source>
        <dbReference type="EMBL" id="SEI51633.1"/>
    </source>
</evidence>
<protein>
    <submittedName>
        <fullName evidence="3">Polyisoprenoid-binding protein YceI</fullName>
    </submittedName>
</protein>
<organism evidence="3 4">
    <name type="scientific">Frateuria terrea</name>
    <dbReference type="NCBI Taxonomy" id="529704"/>
    <lineage>
        <taxon>Bacteria</taxon>
        <taxon>Pseudomonadati</taxon>
        <taxon>Pseudomonadota</taxon>
        <taxon>Gammaproteobacteria</taxon>
        <taxon>Lysobacterales</taxon>
        <taxon>Rhodanobacteraceae</taxon>
        <taxon>Frateuria</taxon>
    </lineage>
</organism>
<dbReference type="EMBL" id="FNYC01000001">
    <property type="protein sequence ID" value="SEI51633.1"/>
    <property type="molecule type" value="Genomic_DNA"/>
</dbReference>
<reference evidence="3 4" key="1">
    <citation type="submission" date="2016-10" db="EMBL/GenBank/DDBJ databases">
        <authorList>
            <person name="de Groot N.N."/>
        </authorList>
    </citation>
    <scope>NUCLEOTIDE SEQUENCE [LARGE SCALE GENOMIC DNA]</scope>
    <source>
        <strain evidence="3 4">DSM 26515</strain>
    </source>
</reference>